<dbReference type="Proteomes" id="UP000823860">
    <property type="component" value="Unassembled WGS sequence"/>
</dbReference>
<dbReference type="EMBL" id="DWZE01000085">
    <property type="protein sequence ID" value="HJA83785.1"/>
    <property type="molecule type" value="Genomic_DNA"/>
</dbReference>
<comment type="caution">
    <text evidence="1">The sequence shown here is derived from an EMBL/GenBank/DDBJ whole genome shotgun (WGS) entry which is preliminary data.</text>
</comment>
<sequence length="97" mass="10217">MKKISIGLLTVFIAAVAGVSIYLSTPKETTKMSDIMLANIEALAQGEGSSSCGSDGIAYTTCPIWNIRISFAWNTFGSECITGGSYKCNEGTCPHGK</sequence>
<evidence type="ECO:0000313" key="2">
    <source>
        <dbReference type="Proteomes" id="UP000823860"/>
    </source>
</evidence>
<proteinExistence type="predicted"/>
<accession>A0A9D2HQV2</accession>
<dbReference type="AlphaFoldDB" id="A0A9D2HQV2"/>
<organism evidence="1 2">
    <name type="scientific">Candidatus Bacteroides intestinavium</name>
    <dbReference type="NCBI Taxonomy" id="2838469"/>
    <lineage>
        <taxon>Bacteria</taxon>
        <taxon>Pseudomonadati</taxon>
        <taxon>Bacteroidota</taxon>
        <taxon>Bacteroidia</taxon>
        <taxon>Bacteroidales</taxon>
        <taxon>Bacteroidaceae</taxon>
        <taxon>Bacteroides</taxon>
    </lineage>
</organism>
<reference evidence="1" key="1">
    <citation type="journal article" date="2021" name="PeerJ">
        <title>Extensive microbial diversity within the chicken gut microbiome revealed by metagenomics and culture.</title>
        <authorList>
            <person name="Gilroy R."/>
            <person name="Ravi A."/>
            <person name="Getino M."/>
            <person name="Pursley I."/>
            <person name="Horton D.L."/>
            <person name="Alikhan N.F."/>
            <person name="Baker D."/>
            <person name="Gharbi K."/>
            <person name="Hall N."/>
            <person name="Watson M."/>
            <person name="Adriaenssens E.M."/>
            <person name="Foster-Nyarko E."/>
            <person name="Jarju S."/>
            <person name="Secka A."/>
            <person name="Antonio M."/>
            <person name="Oren A."/>
            <person name="Chaudhuri R.R."/>
            <person name="La Ragione R."/>
            <person name="Hildebrand F."/>
            <person name="Pallen M.J."/>
        </authorList>
    </citation>
    <scope>NUCLEOTIDE SEQUENCE</scope>
    <source>
        <strain evidence="1">ChiHecec1B25-7008</strain>
    </source>
</reference>
<protein>
    <submittedName>
        <fullName evidence="1">NVEALA domain-containing protein</fullName>
    </submittedName>
</protein>
<gene>
    <name evidence="1" type="ORF">H9785_07450</name>
</gene>
<name>A0A9D2HQV2_9BACE</name>
<evidence type="ECO:0000313" key="1">
    <source>
        <dbReference type="EMBL" id="HJA83785.1"/>
    </source>
</evidence>
<dbReference type="Pfam" id="PF14055">
    <property type="entry name" value="NVEALA"/>
    <property type="match status" value="1"/>
</dbReference>
<reference evidence="1" key="2">
    <citation type="submission" date="2021-04" db="EMBL/GenBank/DDBJ databases">
        <authorList>
            <person name="Gilroy R."/>
        </authorList>
    </citation>
    <scope>NUCLEOTIDE SEQUENCE</scope>
    <source>
        <strain evidence="1">ChiHecec1B25-7008</strain>
    </source>
</reference>
<dbReference type="InterPro" id="IPR025905">
    <property type="entry name" value="NVEALA"/>
</dbReference>